<keyword evidence="2" id="KW-1185">Reference proteome</keyword>
<protein>
    <submittedName>
        <fullName evidence="1">Uncharacterized protein</fullName>
    </submittedName>
</protein>
<evidence type="ECO:0000313" key="2">
    <source>
        <dbReference type="Proteomes" id="UP000198238"/>
    </source>
</evidence>
<dbReference type="KEGG" id="nei:BG910_02905"/>
<dbReference type="AlphaFoldDB" id="A0A220S0B5"/>
<dbReference type="EMBL" id="CP022278">
    <property type="protein sequence ID" value="ASK26828.1"/>
    <property type="molecule type" value="Genomic_DNA"/>
</dbReference>
<proteinExistence type="predicted"/>
<sequence>MLRGFFTFLVLLVSLPALAAQRDLPADINVAVLKKVELPYLELGNGGVSWIKILTLGLVDGKAQKFQISRFARIKDENDRYTSAAKLQTKTGRPIAVKRDAAGVIREVWVLHDEESAVFAAQAAQRQGK</sequence>
<reference evidence="1 2" key="1">
    <citation type="submission" date="2017-06" db="EMBL/GenBank/DDBJ databases">
        <title>Neisseria chenwenguii sp. nov., isolated from the intestinal contents of Tibetan Plateau Pika in Yushu, Qinghai Province, China.</title>
        <authorList>
            <person name="Zhang G."/>
        </authorList>
    </citation>
    <scope>NUCLEOTIDE SEQUENCE [LARGE SCALE GENOMIC DNA]</scope>
    <source>
        <strain evidence="1 2">10023</strain>
    </source>
</reference>
<dbReference type="Proteomes" id="UP000198238">
    <property type="component" value="Chromosome"/>
</dbReference>
<evidence type="ECO:0000313" key="1">
    <source>
        <dbReference type="EMBL" id="ASK26828.1"/>
    </source>
</evidence>
<accession>A0A220S0B5</accession>
<gene>
    <name evidence="1" type="ORF">BG910_02905</name>
</gene>
<organism evidence="1 2">
    <name type="scientific">Neisseria chenwenguii</name>
    <dbReference type="NCBI Taxonomy" id="1853278"/>
    <lineage>
        <taxon>Bacteria</taxon>
        <taxon>Pseudomonadati</taxon>
        <taxon>Pseudomonadota</taxon>
        <taxon>Betaproteobacteria</taxon>
        <taxon>Neisseriales</taxon>
        <taxon>Neisseriaceae</taxon>
        <taxon>Neisseria</taxon>
    </lineage>
</organism>
<dbReference type="RefSeq" id="WP_089035549.1">
    <property type="nucleotide sequence ID" value="NZ_CP022278.1"/>
</dbReference>
<dbReference type="OrthoDB" id="7019622at2"/>
<name>A0A220S0B5_9NEIS</name>